<dbReference type="Proteomes" id="UP000075182">
    <property type="component" value="Unassembled WGS sequence"/>
</dbReference>
<evidence type="ECO:0000313" key="5">
    <source>
        <dbReference type="Proteomes" id="UP000075182"/>
    </source>
</evidence>
<dbReference type="RefSeq" id="WP_044752484.1">
    <property type="nucleotide sequence ID" value="NZ_CEGV01000041.1"/>
</dbReference>
<keyword evidence="2" id="KW-0812">Transmembrane</keyword>
<accession>A0A116R559</accession>
<dbReference type="GO" id="GO:0004175">
    <property type="term" value="F:endopeptidase activity"/>
    <property type="evidence" value="ECO:0007669"/>
    <property type="project" value="UniProtKB-ARBA"/>
</dbReference>
<keyword evidence="2" id="KW-0472">Membrane</keyword>
<organism evidence="4 5">
    <name type="scientific">Streptococcus suis</name>
    <dbReference type="NCBI Taxonomy" id="1307"/>
    <lineage>
        <taxon>Bacteria</taxon>
        <taxon>Bacillati</taxon>
        <taxon>Bacillota</taxon>
        <taxon>Bacilli</taxon>
        <taxon>Lactobacillales</taxon>
        <taxon>Streptococcaceae</taxon>
        <taxon>Streptococcus</taxon>
    </lineage>
</organism>
<evidence type="ECO:0000256" key="2">
    <source>
        <dbReference type="SAM" id="Phobius"/>
    </source>
</evidence>
<dbReference type="GO" id="GO:0006508">
    <property type="term" value="P:proteolysis"/>
    <property type="evidence" value="ECO:0007669"/>
    <property type="project" value="UniProtKB-KW"/>
</dbReference>
<dbReference type="AlphaFoldDB" id="A0A116R559"/>
<keyword evidence="4" id="KW-0378">Hydrolase</keyword>
<reference evidence="4 5" key="1">
    <citation type="submission" date="2016-02" db="EMBL/GenBank/DDBJ databases">
        <authorList>
            <consortium name="Pathogen Informatics"/>
        </authorList>
    </citation>
    <scope>NUCLEOTIDE SEQUENCE [LARGE SCALE GENOMIC DNA]</scope>
    <source>
        <strain evidence="4 5">SS999</strain>
    </source>
</reference>
<protein>
    <submittedName>
        <fullName evidence="4">CAAX amino terminal protease family membrane protein</fullName>
    </submittedName>
</protein>
<sequence>MQLTDMLGYYLLELQGVTTTENDASIIEFLKGVPFRLALLITAFLPAVVEEVIFRGYFFKKLFGSQVLLGIVVSSLVFGSFHGPTDLGSWLIDAGSGIILSLLYYKSRYLIYPIIVHLVNNFIATVFDYI</sequence>
<evidence type="ECO:0000259" key="3">
    <source>
        <dbReference type="Pfam" id="PF02517"/>
    </source>
</evidence>
<comment type="similarity">
    <text evidence="1">Belongs to the UPF0177 family.</text>
</comment>
<evidence type="ECO:0000313" key="4">
    <source>
        <dbReference type="EMBL" id="CYX48947.1"/>
    </source>
</evidence>
<keyword evidence="4" id="KW-0645">Protease</keyword>
<feature type="transmembrane region" description="Helical" evidence="2">
    <location>
        <begin position="87"/>
        <end position="105"/>
    </location>
</feature>
<dbReference type="PANTHER" id="PTHR36435:SF1">
    <property type="entry name" value="CAAX AMINO TERMINAL PROTEASE FAMILY PROTEIN"/>
    <property type="match status" value="1"/>
</dbReference>
<feature type="transmembrane region" description="Helical" evidence="2">
    <location>
        <begin position="62"/>
        <end position="81"/>
    </location>
</feature>
<gene>
    <name evidence="4" type="ORF">ERS132536_00489</name>
</gene>
<proteinExistence type="inferred from homology"/>
<name>A0A116R559_STRSU</name>
<evidence type="ECO:0000256" key="1">
    <source>
        <dbReference type="ARBA" id="ARBA00009067"/>
    </source>
</evidence>
<dbReference type="Pfam" id="PF02517">
    <property type="entry name" value="Rce1-like"/>
    <property type="match status" value="1"/>
</dbReference>
<dbReference type="GO" id="GO:0080120">
    <property type="term" value="P:CAAX-box protein maturation"/>
    <property type="evidence" value="ECO:0007669"/>
    <property type="project" value="UniProtKB-ARBA"/>
</dbReference>
<feature type="transmembrane region" description="Helical" evidence="2">
    <location>
        <begin position="33"/>
        <end position="50"/>
    </location>
</feature>
<dbReference type="PANTHER" id="PTHR36435">
    <property type="entry name" value="SLR1288 PROTEIN"/>
    <property type="match status" value="1"/>
</dbReference>
<keyword evidence="2" id="KW-1133">Transmembrane helix</keyword>
<dbReference type="InterPro" id="IPR052710">
    <property type="entry name" value="CAAX_protease"/>
</dbReference>
<dbReference type="EMBL" id="FIMD01000002">
    <property type="protein sequence ID" value="CYX48947.1"/>
    <property type="molecule type" value="Genomic_DNA"/>
</dbReference>
<feature type="domain" description="CAAX prenyl protease 2/Lysostaphin resistance protein A-like" evidence="3">
    <location>
        <begin position="36"/>
        <end position="123"/>
    </location>
</feature>
<dbReference type="InterPro" id="IPR003675">
    <property type="entry name" value="Rce1/LyrA-like_dom"/>
</dbReference>